<dbReference type="Gene3D" id="3.90.76.10">
    <property type="entry name" value="Dipeptide-binding Protein, Domain 1"/>
    <property type="match status" value="1"/>
</dbReference>
<evidence type="ECO:0000313" key="4">
    <source>
        <dbReference type="Proteomes" id="UP000462152"/>
    </source>
</evidence>
<feature type="chain" id="PRO_5029639467" evidence="1">
    <location>
        <begin position="37"/>
        <end position="526"/>
    </location>
</feature>
<feature type="domain" description="Solute-binding protein family 5" evidence="2">
    <location>
        <begin position="89"/>
        <end position="437"/>
    </location>
</feature>
<dbReference type="PIRSF" id="PIRSF002741">
    <property type="entry name" value="MppA"/>
    <property type="match status" value="1"/>
</dbReference>
<evidence type="ECO:0000259" key="2">
    <source>
        <dbReference type="Pfam" id="PF00496"/>
    </source>
</evidence>
<dbReference type="InterPro" id="IPR000914">
    <property type="entry name" value="SBP_5_dom"/>
</dbReference>
<dbReference type="GO" id="GO:1904680">
    <property type="term" value="F:peptide transmembrane transporter activity"/>
    <property type="evidence" value="ECO:0007669"/>
    <property type="project" value="TreeGrafter"/>
</dbReference>
<keyword evidence="1" id="KW-0732">Signal</keyword>
<evidence type="ECO:0000313" key="3">
    <source>
        <dbReference type="EMBL" id="MUN55890.1"/>
    </source>
</evidence>
<dbReference type="Proteomes" id="UP000462152">
    <property type="component" value="Unassembled WGS sequence"/>
</dbReference>
<evidence type="ECO:0000256" key="1">
    <source>
        <dbReference type="SAM" id="SignalP"/>
    </source>
</evidence>
<sequence>MTRSQTARGVSRRGFVTAVGGLGAALAFSAGLSACAGESAPQKKRIEAGISYTLSGGFDPMITTSATAMAVNLHVFEGLVDLHPATREPYIALASEMPKQIDETTYVVPLRSGAKFHDGSPVTVQDVVYSFTRVLDPKNSSTLMQFLGFIETVEPQGDDAVLFRLKSPFPQFAERISCVKIVPKAVVEKDPKGFDAHPVGSGPYSFVRALKDNRIEFKAFEDYGGKYRPTVDEMTWFLLSDSAARVTAQDSDRVQAIEDVPYLDTEWLKERSELKQVPSFGLLFLMFNLQKPPFNDVRVRKALHYGLDTEQVIQRGLLGNASAATSYVHREHPDYVRASTVYDYDPDRAAALLKEAGADSLEFTVHTTDTSWVKDVMPVVLESWNKIPGVTASMKALQSGALYSQYVDAGKYDVCVAPGDPSVFGNDMDLLLSWWFRGTTWADKRYHWAGTPEHDQTLSLMDQAVSTTDHGEALRLWGQAIDIIADQVPLYPIFHRKLPTAWHGSELKGFQPLPTTGLSFLGVERN</sequence>
<accession>A0A7M3SVS5</accession>
<dbReference type="InterPro" id="IPR006311">
    <property type="entry name" value="TAT_signal"/>
</dbReference>
<name>A0A7M3SVS5_9MICC</name>
<dbReference type="InterPro" id="IPR030678">
    <property type="entry name" value="Peptide/Ni-bd"/>
</dbReference>
<gene>
    <name evidence="3" type="ORF">GMA10_11845</name>
</gene>
<dbReference type="RefSeq" id="WP_129315698.1">
    <property type="nucleotide sequence ID" value="NZ_NOIQ01000010.1"/>
</dbReference>
<dbReference type="GO" id="GO:0015833">
    <property type="term" value="P:peptide transport"/>
    <property type="evidence" value="ECO:0007669"/>
    <property type="project" value="TreeGrafter"/>
</dbReference>
<reference evidence="3 4" key="1">
    <citation type="submission" date="2019-12" db="EMBL/GenBank/DDBJ databases">
        <authorList>
            <person name="Li J."/>
            <person name="Shi Y."/>
            <person name="Xu G."/>
            <person name="Xiao D."/>
            <person name="Ran X."/>
        </authorList>
    </citation>
    <scope>NUCLEOTIDE SEQUENCE [LARGE SCALE GENOMIC DNA]</scope>
    <source>
        <strain evidence="3 4">JCM 15915</strain>
    </source>
</reference>
<dbReference type="PROSITE" id="PS51257">
    <property type="entry name" value="PROKAR_LIPOPROTEIN"/>
    <property type="match status" value="1"/>
</dbReference>
<feature type="signal peptide" evidence="1">
    <location>
        <begin position="1"/>
        <end position="36"/>
    </location>
</feature>
<proteinExistence type="predicted"/>
<dbReference type="PANTHER" id="PTHR30290">
    <property type="entry name" value="PERIPLASMIC BINDING COMPONENT OF ABC TRANSPORTER"/>
    <property type="match status" value="1"/>
</dbReference>
<dbReference type="Pfam" id="PF00496">
    <property type="entry name" value="SBP_bac_5"/>
    <property type="match status" value="1"/>
</dbReference>
<dbReference type="GO" id="GO:0042597">
    <property type="term" value="C:periplasmic space"/>
    <property type="evidence" value="ECO:0007669"/>
    <property type="project" value="UniProtKB-ARBA"/>
</dbReference>
<comment type="caution">
    <text evidence="3">The sequence shown here is derived from an EMBL/GenBank/DDBJ whole genome shotgun (WGS) entry which is preliminary data.</text>
</comment>
<keyword evidence="4" id="KW-1185">Reference proteome</keyword>
<protein>
    <submittedName>
        <fullName evidence="3">ABC transporter substrate-binding protein</fullName>
    </submittedName>
</protein>
<dbReference type="Gene3D" id="3.40.190.10">
    <property type="entry name" value="Periplasmic binding protein-like II"/>
    <property type="match status" value="1"/>
</dbReference>
<dbReference type="InterPro" id="IPR039424">
    <property type="entry name" value="SBP_5"/>
</dbReference>
<dbReference type="PROSITE" id="PS51318">
    <property type="entry name" value="TAT"/>
    <property type="match status" value="1"/>
</dbReference>
<organism evidence="3 4">
    <name type="scientific">Rothia koreensis</name>
    <dbReference type="NCBI Taxonomy" id="592378"/>
    <lineage>
        <taxon>Bacteria</taxon>
        <taxon>Bacillati</taxon>
        <taxon>Actinomycetota</taxon>
        <taxon>Actinomycetes</taxon>
        <taxon>Micrococcales</taxon>
        <taxon>Micrococcaceae</taxon>
        <taxon>Rothia</taxon>
    </lineage>
</organism>
<dbReference type="EMBL" id="WOGT01000010">
    <property type="protein sequence ID" value="MUN55890.1"/>
    <property type="molecule type" value="Genomic_DNA"/>
</dbReference>
<dbReference type="Gene3D" id="3.10.105.10">
    <property type="entry name" value="Dipeptide-binding Protein, Domain 3"/>
    <property type="match status" value="1"/>
</dbReference>
<dbReference type="GO" id="GO:0043190">
    <property type="term" value="C:ATP-binding cassette (ABC) transporter complex"/>
    <property type="evidence" value="ECO:0007669"/>
    <property type="project" value="InterPro"/>
</dbReference>
<dbReference type="OrthoDB" id="3225986at2"/>
<dbReference type="CDD" id="cd00995">
    <property type="entry name" value="PBP2_NikA_DppA_OppA_like"/>
    <property type="match status" value="1"/>
</dbReference>
<dbReference type="AlphaFoldDB" id="A0A7M3SVS5"/>
<dbReference type="SUPFAM" id="SSF53850">
    <property type="entry name" value="Periplasmic binding protein-like II"/>
    <property type="match status" value="1"/>
</dbReference>